<evidence type="ECO:0000313" key="3">
    <source>
        <dbReference type="Proteomes" id="UP000634179"/>
    </source>
</evidence>
<evidence type="ECO:0000313" key="1">
    <source>
        <dbReference type="EMBL" id="EKT4092619.1"/>
    </source>
</evidence>
<dbReference type="GeneID" id="93743358"/>
<organism evidence="2 3">
    <name type="scientific">Stenotrophomonas maltophilia</name>
    <name type="common">Pseudomonas maltophilia</name>
    <name type="synonym">Xanthomonas maltophilia</name>
    <dbReference type="NCBI Taxonomy" id="40324"/>
    <lineage>
        <taxon>Bacteria</taxon>
        <taxon>Pseudomonadati</taxon>
        <taxon>Pseudomonadota</taxon>
        <taxon>Gammaproteobacteria</taxon>
        <taxon>Lysobacterales</taxon>
        <taxon>Lysobacteraceae</taxon>
        <taxon>Stenotrophomonas</taxon>
        <taxon>Stenotrophomonas maltophilia group</taxon>
    </lineage>
</organism>
<proteinExistence type="predicted"/>
<reference evidence="2" key="1">
    <citation type="submission" date="2020-11" db="EMBL/GenBank/DDBJ databases">
        <title>Enhanced detection system for hospital associated transmission using whole genome sequencing surveillance.</title>
        <authorList>
            <person name="Harrison L.H."/>
            <person name="Van Tyne D."/>
            <person name="Marsh J.W."/>
            <person name="Griffith M.P."/>
            <person name="Snyder D.J."/>
            <person name="Cooper V.S."/>
            <person name="Mustapha M."/>
        </authorList>
    </citation>
    <scope>NUCLEOTIDE SEQUENCE</scope>
    <source>
        <strain evidence="2">STEN00053</strain>
    </source>
</reference>
<gene>
    <name evidence="2" type="ORF">I5V89_12965</name>
    <name evidence="1" type="ORF">QEG23_002138</name>
</gene>
<evidence type="ECO:0000313" key="2">
    <source>
        <dbReference type="EMBL" id="MBH1790782.1"/>
    </source>
</evidence>
<comment type="caution">
    <text evidence="2">The sequence shown here is derived from an EMBL/GenBank/DDBJ whole genome shotgun (WGS) entry which is preliminary data.</text>
</comment>
<dbReference type="Proteomes" id="UP000634179">
    <property type="component" value="Unassembled WGS sequence"/>
</dbReference>
<sequence length="77" mass="8350">MGTSKPGKDLERVTLSVGEHVYTSEIWRLSESRWVLLAVEVHGVGGRSDLSIKASSCLHALDAGERIASEILNNPYG</sequence>
<name>A0A2R3Q2I9_STEMA</name>
<dbReference type="AlphaFoldDB" id="A0A2R3Q2I9"/>
<dbReference type="Proteomes" id="UP001218208">
    <property type="component" value="Unassembled WGS sequence"/>
</dbReference>
<accession>A0A2R3Q2I9</accession>
<protein>
    <submittedName>
        <fullName evidence="2">Uncharacterized protein</fullName>
    </submittedName>
</protein>
<dbReference type="EMBL" id="ABLOJW010000010">
    <property type="protein sequence ID" value="EKT4092619.1"/>
    <property type="molecule type" value="Genomic_DNA"/>
</dbReference>
<dbReference type="RefSeq" id="WP_106468504.1">
    <property type="nucleotide sequence ID" value="NZ_AP021908.1"/>
</dbReference>
<dbReference type="EMBL" id="JADUOV010000008">
    <property type="protein sequence ID" value="MBH1790782.1"/>
    <property type="molecule type" value="Genomic_DNA"/>
</dbReference>
<reference evidence="1" key="2">
    <citation type="submission" date="2022-07" db="EMBL/GenBank/DDBJ databases">
        <authorList>
            <consortium name="DAFM: The Division of Animal and Food Microbiology"/>
        </authorList>
    </citation>
    <scope>NUCLEOTIDE SEQUENCE</scope>
    <source>
        <strain evidence="1">19MO01SH01-2</strain>
    </source>
</reference>